<dbReference type="GeneID" id="83183342"/>
<dbReference type="InterPro" id="IPR036397">
    <property type="entry name" value="RNaseH_sf"/>
</dbReference>
<dbReference type="OrthoDB" id="4368687at2759"/>
<name>A0A9W9JJP6_9EURO</name>
<sequence>MPLQLPQQTILPSPHAKYLGVWLDKHLDFTTHRSKVIAKANSSLEAFRGDYRFHVGPASGNVSATEQSRAIRSFTRIQKRAALMVSGAFKSTSAAALDTDLFLTPINLLMHQVIEETAIRIQTEAPWARPGGLNAKRKPKEIRLGGMSPLEAMKWRKQGPLTPLKKRETAHGYAGLVGAAAIDLTGAVHQRHLGTDRQSGVYAAELSGMEMALEPLAIQAAQTAEDKVRELVIFSDSQAAIQAVRNPKRPSGQYVLGRIYDHVRAIRSRQTPTTITLRWIPAHVDVTGN</sequence>
<dbReference type="InterPro" id="IPR002156">
    <property type="entry name" value="RNaseH_domain"/>
</dbReference>
<dbReference type="Gene3D" id="3.30.420.10">
    <property type="entry name" value="Ribonuclease H-like superfamily/Ribonuclease H"/>
    <property type="match status" value="1"/>
</dbReference>
<accession>A0A9W9JJP6</accession>
<dbReference type="RefSeq" id="XP_058306029.1">
    <property type="nucleotide sequence ID" value="XM_058456041.1"/>
</dbReference>
<reference evidence="2" key="1">
    <citation type="submission" date="2022-12" db="EMBL/GenBank/DDBJ databases">
        <authorList>
            <person name="Petersen C."/>
        </authorList>
    </citation>
    <scope>NUCLEOTIDE SEQUENCE</scope>
    <source>
        <strain evidence="2">IBT 15544</strain>
    </source>
</reference>
<feature type="domain" description="RNase H type-1" evidence="1">
    <location>
        <begin position="164"/>
        <end position="289"/>
    </location>
</feature>
<dbReference type="SUPFAM" id="SSF53098">
    <property type="entry name" value="Ribonuclease H-like"/>
    <property type="match status" value="1"/>
</dbReference>
<dbReference type="GO" id="GO:0004523">
    <property type="term" value="F:RNA-DNA hybrid ribonuclease activity"/>
    <property type="evidence" value="ECO:0007669"/>
    <property type="project" value="InterPro"/>
</dbReference>
<protein>
    <recommendedName>
        <fullName evidence="1">RNase H type-1 domain-containing protein</fullName>
    </recommendedName>
</protein>
<proteinExistence type="predicted"/>
<dbReference type="GO" id="GO:0003676">
    <property type="term" value="F:nucleic acid binding"/>
    <property type="evidence" value="ECO:0007669"/>
    <property type="project" value="InterPro"/>
</dbReference>
<reference evidence="2" key="2">
    <citation type="journal article" date="2023" name="IMA Fungus">
        <title>Comparative genomic study of the Penicillium genus elucidates a diverse pangenome and 15 lateral gene transfer events.</title>
        <authorList>
            <person name="Petersen C."/>
            <person name="Sorensen T."/>
            <person name="Nielsen M.R."/>
            <person name="Sondergaard T.E."/>
            <person name="Sorensen J.L."/>
            <person name="Fitzpatrick D.A."/>
            <person name="Frisvad J.C."/>
            <person name="Nielsen K.L."/>
        </authorList>
    </citation>
    <scope>NUCLEOTIDE SEQUENCE</scope>
    <source>
        <strain evidence="2">IBT 15544</strain>
    </source>
</reference>
<evidence type="ECO:0000313" key="2">
    <source>
        <dbReference type="EMBL" id="KAJ5195541.1"/>
    </source>
</evidence>
<evidence type="ECO:0000259" key="1">
    <source>
        <dbReference type="PROSITE" id="PS50879"/>
    </source>
</evidence>
<dbReference type="Proteomes" id="UP001150904">
    <property type="component" value="Unassembled WGS sequence"/>
</dbReference>
<gene>
    <name evidence="2" type="ORF">N7498_008979</name>
</gene>
<dbReference type="InterPro" id="IPR012337">
    <property type="entry name" value="RNaseH-like_sf"/>
</dbReference>
<dbReference type="CDD" id="cd09276">
    <property type="entry name" value="Rnase_HI_RT_non_LTR"/>
    <property type="match status" value="1"/>
</dbReference>
<comment type="caution">
    <text evidence="2">The sequence shown here is derived from an EMBL/GenBank/DDBJ whole genome shotgun (WGS) entry which is preliminary data.</text>
</comment>
<organism evidence="2 3">
    <name type="scientific">Penicillium cinerascens</name>
    <dbReference type="NCBI Taxonomy" id="70096"/>
    <lineage>
        <taxon>Eukaryota</taxon>
        <taxon>Fungi</taxon>
        <taxon>Dikarya</taxon>
        <taxon>Ascomycota</taxon>
        <taxon>Pezizomycotina</taxon>
        <taxon>Eurotiomycetes</taxon>
        <taxon>Eurotiomycetidae</taxon>
        <taxon>Eurotiales</taxon>
        <taxon>Aspergillaceae</taxon>
        <taxon>Penicillium</taxon>
    </lineage>
</organism>
<dbReference type="AlphaFoldDB" id="A0A9W9JJP6"/>
<dbReference type="EMBL" id="JAPQKR010000015">
    <property type="protein sequence ID" value="KAJ5195541.1"/>
    <property type="molecule type" value="Genomic_DNA"/>
</dbReference>
<dbReference type="PROSITE" id="PS50879">
    <property type="entry name" value="RNASE_H_1"/>
    <property type="match status" value="1"/>
</dbReference>
<keyword evidence="3" id="KW-1185">Reference proteome</keyword>
<evidence type="ECO:0000313" key="3">
    <source>
        <dbReference type="Proteomes" id="UP001150904"/>
    </source>
</evidence>